<dbReference type="CDD" id="cd00096">
    <property type="entry name" value="Ig"/>
    <property type="match status" value="2"/>
</dbReference>
<feature type="region of interest" description="Disordered" evidence="10">
    <location>
        <begin position="786"/>
        <end position="805"/>
    </location>
</feature>
<dbReference type="FunFam" id="2.60.40.10:FF:000425">
    <property type="entry name" value="Myosin light chain kinase"/>
    <property type="match status" value="9"/>
</dbReference>
<feature type="domain" description="Ig-like" evidence="11">
    <location>
        <begin position="595"/>
        <end position="683"/>
    </location>
</feature>
<feature type="compositionally biased region" description="Pro residues" evidence="10">
    <location>
        <begin position="787"/>
        <end position="802"/>
    </location>
</feature>
<dbReference type="InterPro" id="IPR013783">
    <property type="entry name" value="Ig-like_fold"/>
</dbReference>
<dbReference type="Proteomes" id="UP001208570">
    <property type="component" value="Unassembled WGS sequence"/>
</dbReference>
<feature type="compositionally biased region" description="Pro residues" evidence="10">
    <location>
        <begin position="514"/>
        <end position="524"/>
    </location>
</feature>
<dbReference type="FunFam" id="2.60.40.10:FF:000119">
    <property type="entry name" value="Sallimus, isoform P"/>
    <property type="match status" value="1"/>
</dbReference>
<feature type="domain" description="Ig-like" evidence="11">
    <location>
        <begin position="2321"/>
        <end position="2409"/>
    </location>
</feature>
<feature type="compositionally biased region" description="Polar residues" evidence="10">
    <location>
        <begin position="3995"/>
        <end position="4007"/>
    </location>
</feature>
<dbReference type="FunFam" id="2.60.40.10:FF:000032">
    <property type="entry name" value="palladin isoform X1"/>
    <property type="match status" value="1"/>
</dbReference>
<feature type="domain" description="Ig-like" evidence="11">
    <location>
        <begin position="2787"/>
        <end position="2884"/>
    </location>
</feature>
<feature type="compositionally biased region" description="Pro residues" evidence="10">
    <location>
        <begin position="1540"/>
        <end position="1551"/>
    </location>
</feature>
<dbReference type="FunFam" id="2.60.40.10:FF:000147">
    <property type="entry name" value="Myosin light chain kinase"/>
    <property type="match status" value="1"/>
</dbReference>
<feature type="domain" description="Ig-like" evidence="11">
    <location>
        <begin position="2671"/>
        <end position="2760"/>
    </location>
</feature>
<feature type="compositionally biased region" description="Polar residues" evidence="10">
    <location>
        <begin position="1555"/>
        <end position="1570"/>
    </location>
</feature>
<dbReference type="GO" id="GO:0060298">
    <property type="term" value="P:positive regulation of sarcomere organization"/>
    <property type="evidence" value="ECO:0007669"/>
    <property type="project" value="UniProtKB-ARBA"/>
</dbReference>
<feature type="domain" description="Ig-like" evidence="11">
    <location>
        <begin position="2437"/>
        <end position="2519"/>
    </location>
</feature>
<dbReference type="EMBL" id="JAODUP010000004">
    <property type="protein sequence ID" value="KAK2170152.1"/>
    <property type="molecule type" value="Genomic_DNA"/>
</dbReference>
<evidence type="ECO:0000256" key="3">
    <source>
        <dbReference type="ARBA" id="ARBA00022490"/>
    </source>
</evidence>
<dbReference type="SMART" id="SM00409">
    <property type="entry name" value="IG"/>
    <property type="match status" value="24"/>
</dbReference>
<dbReference type="PANTHER" id="PTHR47633:SF4">
    <property type="entry name" value="MYOPALLADIN ISOFORM X1"/>
    <property type="match status" value="1"/>
</dbReference>
<organism evidence="12 13">
    <name type="scientific">Paralvinella palmiformis</name>
    <dbReference type="NCBI Taxonomy" id="53620"/>
    <lineage>
        <taxon>Eukaryota</taxon>
        <taxon>Metazoa</taxon>
        <taxon>Spiralia</taxon>
        <taxon>Lophotrochozoa</taxon>
        <taxon>Annelida</taxon>
        <taxon>Polychaeta</taxon>
        <taxon>Sedentaria</taxon>
        <taxon>Canalipalpata</taxon>
        <taxon>Terebellida</taxon>
        <taxon>Terebelliformia</taxon>
        <taxon>Alvinellidae</taxon>
        <taxon>Paralvinella</taxon>
    </lineage>
</organism>
<feature type="domain" description="Ig-like" evidence="11">
    <location>
        <begin position="2543"/>
        <end position="2632"/>
    </location>
</feature>
<feature type="domain" description="Ig-like" evidence="11">
    <location>
        <begin position="3175"/>
        <end position="3267"/>
    </location>
</feature>
<comment type="subcellular location">
    <subcellularLocation>
        <location evidence="1">Cytoplasm</location>
        <location evidence="1">Myofibril</location>
    </subcellularLocation>
</comment>
<gene>
    <name evidence="12" type="ORF">LSH36_4g16014</name>
</gene>
<feature type="domain" description="Ig-like" evidence="11">
    <location>
        <begin position="1387"/>
        <end position="1475"/>
    </location>
</feature>
<feature type="domain" description="Ig-like" evidence="11">
    <location>
        <begin position="3437"/>
        <end position="3529"/>
    </location>
</feature>
<dbReference type="InterPro" id="IPR013098">
    <property type="entry name" value="Ig_I-set"/>
</dbReference>
<keyword evidence="7" id="KW-0175">Coiled coil</keyword>
<evidence type="ECO:0000256" key="2">
    <source>
        <dbReference type="ARBA" id="ARBA00006692"/>
    </source>
</evidence>
<evidence type="ECO:0000256" key="8">
    <source>
        <dbReference type="ARBA" id="ARBA00023157"/>
    </source>
</evidence>
<dbReference type="GO" id="GO:0045989">
    <property type="term" value="P:positive regulation of striated muscle contraction"/>
    <property type="evidence" value="ECO:0007669"/>
    <property type="project" value="UniProtKB-ARBA"/>
</dbReference>
<feature type="domain" description="Ig-like" evidence="11">
    <location>
        <begin position="948"/>
        <end position="1044"/>
    </location>
</feature>
<keyword evidence="5" id="KW-0547">Nucleotide-binding</keyword>
<feature type="compositionally biased region" description="Pro residues" evidence="10">
    <location>
        <begin position="478"/>
        <end position="494"/>
    </location>
</feature>
<evidence type="ECO:0000256" key="1">
    <source>
        <dbReference type="ARBA" id="ARBA00004657"/>
    </source>
</evidence>
<feature type="domain" description="Ig-like" evidence="11">
    <location>
        <begin position="98"/>
        <end position="186"/>
    </location>
</feature>
<evidence type="ECO:0000256" key="5">
    <source>
        <dbReference type="ARBA" id="ARBA00022741"/>
    </source>
</evidence>
<dbReference type="InterPro" id="IPR007110">
    <property type="entry name" value="Ig-like_dom"/>
</dbReference>
<feature type="compositionally biased region" description="Low complexity" evidence="10">
    <location>
        <begin position="1081"/>
        <end position="1094"/>
    </location>
</feature>
<evidence type="ECO:0000256" key="6">
    <source>
        <dbReference type="ARBA" id="ARBA00022840"/>
    </source>
</evidence>
<feature type="domain" description="Ig-like" evidence="11">
    <location>
        <begin position="2893"/>
        <end position="2983"/>
    </location>
</feature>
<feature type="compositionally biased region" description="Pro residues" evidence="10">
    <location>
        <begin position="444"/>
        <end position="463"/>
    </location>
</feature>
<evidence type="ECO:0000313" key="12">
    <source>
        <dbReference type="EMBL" id="KAK2170152.1"/>
    </source>
</evidence>
<keyword evidence="6" id="KW-0067">ATP-binding</keyword>
<feature type="domain" description="Ig-like" evidence="11">
    <location>
        <begin position="849"/>
        <end position="938"/>
    </location>
</feature>
<feature type="domain" description="Ig-like" evidence="11">
    <location>
        <begin position="327"/>
        <end position="414"/>
    </location>
</feature>
<evidence type="ECO:0000256" key="9">
    <source>
        <dbReference type="ARBA" id="ARBA00023319"/>
    </source>
</evidence>
<dbReference type="GO" id="GO:0005524">
    <property type="term" value="F:ATP binding"/>
    <property type="evidence" value="ECO:0007669"/>
    <property type="project" value="UniProtKB-KW"/>
</dbReference>
<feature type="compositionally biased region" description="Pro residues" evidence="10">
    <location>
        <begin position="2997"/>
        <end position="3007"/>
    </location>
</feature>
<dbReference type="FunFam" id="2.60.40.10:FF:000080">
    <property type="entry name" value="Myosin light chain kinase, smooth muscle"/>
    <property type="match status" value="3"/>
</dbReference>
<feature type="region of interest" description="Disordered" evidence="10">
    <location>
        <begin position="421"/>
        <end position="528"/>
    </location>
</feature>
<dbReference type="Pfam" id="PF07679">
    <property type="entry name" value="I-set"/>
    <property type="match status" value="24"/>
</dbReference>
<reference evidence="12" key="1">
    <citation type="journal article" date="2023" name="Mol. Biol. Evol.">
        <title>Third-Generation Sequencing Reveals the Adaptive Role of the Epigenome in Three Deep-Sea Polychaetes.</title>
        <authorList>
            <person name="Perez M."/>
            <person name="Aroh O."/>
            <person name="Sun Y."/>
            <person name="Lan Y."/>
            <person name="Juniper S.K."/>
            <person name="Young C.R."/>
            <person name="Angers B."/>
            <person name="Qian P.Y."/>
        </authorList>
    </citation>
    <scope>NUCLEOTIDE SEQUENCE</scope>
    <source>
        <strain evidence="12">P08H-3</strain>
    </source>
</reference>
<feature type="domain" description="Ig-like" evidence="11">
    <location>
        <begin position="3064"/>
        <end position="3154"/>
    </location>
</feature>
<evidence type="ECO:0000256" key="4">
    <source>
        <dbReference type="ARBA" id="ARBA00022737"/>
    </source>
</evidence>
<evidence type="ECO:0000256" key="10">
    <source>
        <dbReference type="SAM" id="MobiDB-lite"/>
    </source>
</evidence>
<feature type="region of interest" description="Disordered" evidence="10">
    <location>
        <begin position="1072"/>
        <end position="1103"/>
    </location>
</feature>
<keyword evidence="8" id="KW-1015">Disulfide bond</keyword>
<feature type="domain" description="Ig-like" evidence="11">
    <location>
        <begin position="207"/>
        <end position="295"/>
    </location>
</feature>
<dbReference type="SUPFAM" id="SSF48726">
    <property type="entry name" value="Immunoglobulin"/>
    <property type="match status" value="24"/>
</dbReference>
<dbReference type="InterPro" id="IPR036179">
    <property type="entry name" value="Ig-like_dom_sf"/>
</dbReference>
<evidence type="ECO:0000256" key="7">
    <source>
        <dbReference type="ARBA" id="ARBA00023054"/>
    </source>
</evidence>
<feature type="region of interest" description="Disordered" evidence="10">
    <location>
        <begin position="2991"/>
        <end position="3017"/>
    </location>
</feature>
<feature type="domain" description="Ig-like" evidence="11">
    <location>
        <begin position="1155"/>
        <end position="1246"/>
    </location>
</feature>
<feature type="domain" description="Ig-like" evidence="11">
    <location>
        <begin position="1857"/>
        <end position="1948"/>
    </location>
</feature>
<protein>
    <recommendedName>
        <fullName evidence="11">Ig-like domain-containing protein</fullName>
    </recommendedName>
</protein>
<comment type="similarity">
    <text evidence="2">Belongs to the protein kinase superfamily. CAMK Ser/Thr protein kinase family.</text>
</comment>
<feature type="domain" description="Ig-like" evidence="11">
    <location>
        <begin position="1997"/>
        <end position="2085"/>
    </location>
</feature>
<feature type="compositionally biased region" description="Low complexity" evidence="10">
    <location>
        <begin position="4008"/>
        <end position="4017"/>
    </location>
</feature>
<dbReference type="FunFam" id="2.60.40.10:FF:000697">
    <property type="entry name" value="titin isoform X1"/>
    <property type="match status" value="1"/>
</dbReference>
<dbReference type="InterPro" id="IPR003599">
    <property type="entry name" value="Ig_sub"/>
</dbReference>
<feature type="region of interest" description="Disordered" evidence="10">
    <location>
        <begin position="1532"/>
        <end position="1599"/>
    </location>
</feature>
<evidence type="ECO:0000259" key="11">
    <source>
        <dbReference type="PROSITE" id="PS50835"/>
    </source>
</evidence>
<dbReference type="Gene3D" id="2.60.40.10">
    <property type="entry name" value="Immunoglobulins"/>
    <property type="match status" value="24"/>
</dbReference>
<dbReference type="FunFam" id="2.60.40.10:FF:000714">
    <property type="entry name" value="Titin novex-3"/>
    <property type="match status" value="2"/>
</dbReference>
<keyword evidence="13" id="KW-1185">Reference proteome</keyword>
<dbReference type="InterPro" id="IPR003598">
    <property type="entry name" value="Ig_sub2"/>
</dbReference>
<feature type="region of interest" description="Disordered" evidence="10">
    <location>
        <begin position="3995"/>
        <end position="4034"/>
    </location>
</feature>
<feature type="domain" description="Ig-like" evidence="11">
    <location>
        <begin position="3546"/>
        <end position="3636"/>
    </location>
</feature>
<dbReference type="FunFam" id="2.60.40.10:FF:000107">
    <property type="entry name" value="Myosin, light chain kinase a"/>
    <property type="match status" value="4"/>
</dbReference>
<keyword evidence="4" id="KW-0677">Repeat</keyword>
<dbReference type="SMART" id="SM00408">
    <property type="entry name" value="IGc2"/>
    <property type="match status" value="23"/>
</dbReference>
<sequence length="4107" mass="458546">MYLYRKVKVLSLNVNTLENLHHKYKWLKNDRSVMPSTIFKITVESTSTTLEIREVFPEDSGTYTVIIRNIGGEVRTSCMVTIEGVYSTGEELHEPMKPKFLQHLQNKEVQEGSRARLDCVIVGYPEPEVIWFHNEKPVRESKDFQLLFEGDRCSLVIREVYLEDSGEYHCMARNQHGQADSRTRLIVEPLSELSDVSTGVPADVVPPKFTQLLKDIESNEGERVIFECRVIGHPTPAIKWYRGRQEIQHSADFQISSSRELHTLIIPEVFKEDAGNFMIKATNIAGEAKCYASLIVKQLSDKHVMKTRLVESSHTMQTSIIVGHRPPEFKKLFSDMRVRPGSPCQFEVVVYGEPKPRVQWYFNNEPVVSQDYQISSVGDKHILYIQEVFDEDAGRFSVVAENDSGKSTCSALLVVVDESQVLPNEGSPPDTPMKTMAPQVPFTATPPKPVQPPPAPPVPPAPLPVASKPKEELTYKPVPKPLTPTAPAPKPLSPQPQLFKQEQVKPMTKAPAAYAPPSPRPTAPSPTYQLAPITPEVYGWEVSSCGNIAHTPEKIVQPVKAPVAARPAAPPAPPVPKQPPTFQQVDVRMELPVPPQFIQPLRNLAAEEGTRVTFEGIVKGKPEPTIKWFKSGKQISDSADFQISFREGRVMLSIPEVFEQDAGKYVCNAANKAGTVDSSAELIVKASMIPPEFPQKLQSKSVKEGDTVRFTVRVHGKPSPEVTWYREGSQIVSSPDFEIQQEGDLHTLYIPEVFYEDAGKFSVRAENRAGESLCSADLVVLAQPETKVPPAPPAPPAPPMPKSPIGVLPQRPAVYTPPQGAPPRKSPVFQPQVPVASVPAAPVVPPPVPKFSKLLKDLKVREGHRAVLECHIPAYPAPDHVQWHRNEVEIHQSPDYEITYVNGVCTLIIAEVFPEDAGHFSCTVTISGVSNTTHMYLTVEAGPPPQPPRPIKSPVFEQELINQPLYLHQTAYFECRVDAYPPAEILWTRRGHPLVDKERYKSTYDQYNGVTTLTIYDLSPEDEGEYTCTAINDHGEASTSATLLSAESYRDWQRKEMADKERELLKDTVRAVPSPLPRTPTPTYTPTRAPASPYQKPMSDYDSDVPEGGFKVSNFEKRLMKEVEFREGRLDPKHHVPEAKEAFDVNVPLAQACAPIFEQKPKNFKLLEGSDATFVIKVAGNPTPHIAWYHNGRLIRPSNRYEMKMTKDGYVTLRIRVAFPEDTGHYTCCATNVVGRDTCSAELYIEGISEIDETSYIAPEALRRMIRSPDLGRRDTEPGGVSEKFFRPVFRKTPEDKECQEGQMVRFDCIVTGRPHPELFWYRDGVQVFDDNLHKIVINESGINSLIIHATTRFDNGQYTCVAKNRAGEASFTVHLNVAPRPAASAPCFIDRMQNQTVREGQPVSFHAQAAGVPPPMMSWQKDGQMITRNDHYRIESDSGKSSLYIDKTRHDDQAWYQCTAASIAGTASNRARLIVQVEARKPTPERRLSIPRRTITTPPPITRFFSLENLTFDQIGYSDDAKSGILSIVQRPRSDSHPATPPKSPEPPQPLSHKISSTPPLRISSSHTQEAFRPIAPYTAGTKAPHPQPFAHSLPSPKPTPVFAPKPVFAPPASPQQELAIQTFAPPKAAPMIATPVAPQESVIPKPVLPKTIPDKSVAKLHSELKPVSTGEFEIPKLRKVYMKVEAPGVERTKEITMPTQRRPSSEPMVMPIRTPTPETVKSRADIMLSPAPTPSPKQSPLPWRPVQAAVPAAPIQPVAAPPAPSPAISKPEPIRPTEVTLHMAAPSQPAAPVPKESDLLKYIKETERVPDAVDLDRARPVSESPRPSTKELILKGIEPEPDIGEMFNKEKPRPPKFKTQIRPQLDLTENQPAHFECRLVPIGDPDLVVEWYKDGKLLKAGHRFRPVNDFGYVALDIMYTFPEDNGTYTCTAVNKYGQDNTQAPLKCTGKESVIYETQLPDGEKSVQHLQRMEESIRREQIKKETIDVMPEPSAPLFDLKPEVIQVEEGDTAKFMCKISGHPRPRLTWWINGAIVVNSHRFRLVYDGMIHILEIPKVRDYDSGTIRVVAKNPLGEAECTTTLVVIPREDWRSRLKQAPKSTVEVELEKKKDVVLRSIELDTALRKPKTTVMEIRAFERSTQEKAMSFKDEEVRKATADINLQHTQMSRQRTYLEPLGRSESSVHIARARAMLTMPPEAQRVPFEFTVDKTKITQKEPPMFVKPLNNINVREGQVVKLEVQYTGYPTPEIQWFREGIEIKPSRDFQITTLNQKSFLVIPEVFLEDGGIYTVRAFNQFGMVECRCIITVVEDTTKVKDIPPEFRVQMRDITIRIGEPATFDCQINGHPRPDVYWAKDGNRLSESPRWKFIIEEEHYTLLIYEVRHEDQGLYECNVINKMGKATCSARLIAEAPAQEPPIAPAAQMPKQVVPPAQQAPQLVEPLRDVHVNEGEQVSFQCTIVAHPEPVVQWYYNNQIIKPSKYFMMRSRDGIHQLHIAGAFPEDEGMYKCTARNQAGEVTCIAHLRVNPLSSEPEQDLTKATEPPAFAVPLTNLTVVDGQQAVFEATVTGIPSPEVTWFREGHQITHSEDFQIIKEGQKCFLVIKEIFPEDSGIFTCRATNAAGVAECSALLTVEEPMQVSQTQMQLAQPAQAAPVTPTQVIKVKEPAIQKPKILKAPSPVREVFVGSTTKLLVELAAYPAPQIVWLLNGQQIKPSQRHKVTYEQNIASLMIYNVQPSDRGDYMMKAVNEAGQTACKTTLFVKPTEKIVELPTETKEATITAQAKAAPQKQVVPVFVKPLMPETRAKEKSVARLVCHVEAYPQAQITWLVNGVTIEPGPRYLMGIENQDCFLEIRNVTREDTGVYTCRAVSELGEAVSSTTLYVTVPEPPTEPPKFTKMLQNVTAPDGKEVTLSCVIQGQPQPEVSWFHNHKCIDKSEDFVITYDRQNGKIDLVIVDCLPDDQGVFKCVARNKAGQAVTECTLTVILSEKPVQAHPQAVPPKGPPPAQTKPSVAQPPQQDIKMSIRDQDKVITTVDVDTVDTTTTREVESKVMKKIVKRVSGQPPRFTKPIQPCVVKEGESCVFNATVVGAPQPEITWLKDKQDLILTPRHVPTFNKETGTCTLTISIAEQDDVGVYSCRATNPAGRATCTANVVVVPPQSECEPMGVDYASMEPPAFVETLQPIHAIEGDQVIFTCIVSGKPAPTLTWLHNDVNISDSDDFVIDYDSDTGKCECIIVETFPEDAGMFKCIATNRIGEATSAAELVVTEYSDIKPSSADKSGSITDEIVPETTVRKSQPLSIEKLPPPEEIYPEVTRLEELPQQSDERVQPDVSEEPIEPIHTAHSAADIDISQTLEIISGETVISQEPYDEPMAVRVVTKSPPKEQDKMETDDKVTIQKVSTQRVDFGPASTSIPTMVFVRKDFETITREEEVQVEPTQFTQPIKPQVVEERGTAVFMAVLTGTEPEITWYKDHVVLEQGKDPRITMVYNSDEHTSLLTIENARPDDFGNYTCEASNMAGRAKCTANLVVVPVEYKGVLQHDAYPPQFVTGLQPIRARDGDQVIFSCNLIGHPWPRVQWFHDGKLLDHKSGFIIVCDEELNKCALVIMECFPDDSGGYTCIAYNEHGEAMTSAALHVVVTESTQTDLDSLSLAETTMVHKVMVTKQLIPTIADVHVEIPYKDVSLSDSELSCTELVVQKPLYSYRLEPAYAALTPESAKEWSLTSENESDVDVRDVQEKMRYGAAAPREVLLELDLPQMSTDEELEEIYRSIISVAPSSGGGIDKHKSQLGMVKEEPPSPMEVKVIPKSTDAGPVEKVIHIQPKKGTTQQITVNVPMPRRSPDTTHIKIQEITDVVSETESYQETTIYEEEPMIYSDSEYIHIEKQVEDERMHTPQEKRAERIHYIEGSKPSVHELTMTPDYSTTRIVEVQKPSPELAIVSVDVQKSTTVHKPGFVKDIPVEHLAVLNVTDAGIKQLQPVSQDIPVLHVSETSLEQTDTSNGKNLSVISSQQTQTSIRHQDAHPQPESGQLPKNIPFTEVKYISKATSTLKPVEMEHDLGQTRQVEIEIRSCEPEVVIKDEKQYLQLLKISSLNQIQERKKKEQPWY</sequence>
<evidence type="ECO:0000313" key="13">
    <source>
        <dbReference type="Proteomes" id="UP001208570"/>
    </source>
</evidence>
<feature type="domain" description="Ig-like" evidence="11">
    <location>
        <begin position="1288"/>
        <end position="1373"/>
    </location>
</feature>
<feature type="domain" description="Ig-like" evidence="11">
    <location>
        <begin position="691"/>
        <end position="779"/>
    </location>
</feature>
<keyword evidence="9" id="KW-0393">Immunoglobulin domain</keyword>
<dbReference type="GO" id="GO:0031674">
    <property type="term" value="C:I band"/>
    <property type="evidence" value="ECO:0007669"/>
    <property type="project" value="UniProtKB-ARBA"/>
</dbReference>
<dbReference type="PANTHER" id="PTHR47633">
    <property type="entry name" value="IMMUNOGLOBULIN"/>
    <property type="match status" value="1"/>
</dbReference>
<name>A0AAD9NH67_9ANNE</name>
<feature type="domain" description="Ig-like" evidence="11">
    <location>
        <begin position="2219"/>
        <end position="2308"/>
    </location>
</feature>
<proteinExistence type="inferred from homology"/>
<accession>A0AAD9NH67</accession>
<keyword evidence="3" id="KW-0963">Cytoplasm</keyword>
<dbReference type="FunFam" id="2.60.40.10:FF:000612">
    <property type="entry name" value="palladin isoform X1"/>
    <property type="match status" value="1"/>
</dbReference>
<dbReference type="PROSITE" id="PS50835">
    <property type="entry name" value="IG_LIKE"/>
    <property type="match status" value="23"/>
</dbReference>
<comment type="caution">
    <text evidence="12">The sequence shown here is derived from an EMBL/GenBank/DDBJ whole genome shotgun (WGS) entry which is preliminary data.</text>
</comment>